<dbReference type="Pfam" id="PF07963">
    <property type="entry name" value="N_methyl"/>
    <property type="match status" value="1"/>
</dbReference>
<dbReference type="InterPro" id="IPR022346">
    <property type="entry name" value="T2SS_GspH"/>
</dbReference>
<dbReference type="InterPro" id="IPR045584">
    <property type="entry name" value="Pilin-like"/>
</dbReference>
<keyword evidence="8 12" id="KW-0472">Membrane</keyword>
<evidence type="ECO:0000256" key="5">
    <source>
        <dbReference type="ARBA" id="ARBA00022519"/>
    </source>
</evidence>
<evidence type="ECO:0000313" key="14">
    <source>
        <dbReference type="EMBL" id="QBY30758.1"/>
    </source>
</evidence>
<accession>A0A482PJ78</accession>
<evidence type="ECO:0000256" key="7">
    <source>
        <dbReference type="ARBA" id="ARBA00022989"/>
    </source>
</evidence>
<keyword evidence="3" id="KW-1003">Cell membrane</keyword>
<dbReference type="GO" id="GO:0015627">
    <property type="term" value="C:type II protein secretion system complex"/>
    <property type="evidence" value="ECO:0007669"/>
    <property type="project" value="InterPro"/>
</dbReference>
<feature type="region of interest" description="Disordered" evidence="11">
    <location>
        <begin position="102"/>
        <end position="121"/>
    </location>
</feature>
<sequence>MKQQQGFTLLEVLLTIVIVAMMTAGVIISQSERLSPEGRLLQNVDAFRLRIEYAADWALLEKTPIGIRLDRDGWSFWQLKKNAANKRKWTEVTRHETLRLRGDWQSPRPPSVTPAPVAGGPQIVITPDGEITPFTLNFRDESNARLLGVQNTGNLPLLITRSGKQR</sequence>
<dbReference type="EMBL" id="CP038008">
    <property type="protein sequence ID" value="QBY30758.1"/>
    <property type="molecule type" value="Genomic_DNA"/>
</dbReference>
<evidence type="ECO:0000256" key="11">
    <source>
        <dbReference type="SAM" id="MobiDB-lite"/>
    </source>
</evidence>
<gene>
    <name evidence="14" type="primary">gspH</name>
    <name evidence="14" type="ORF">E2R62_19205</name>
</gene>
<reference evidence="14" key="1">
    <citation type="submission" date="2019-03" db="EMBL/GenBank/DDBJ databases">
        <title>Complete genome sequence of enteropathogenic Citrobacter rodentium strain DBS100.</title>
        <authorList>
            <person name="Popov G."/>
            <person name="Fiebig A."/>
            <person name="Shideler S."/>
            <person name="Coombes B."/>
            <person name="Savchenko A."/>
        </authorList>
    </citation>
    <scope>NUCLEOTIDE SEQUENCE</scope>
    <source>
        <strain evidence="14">DBS100</strain>
    </source>
</reference>
<dbReference type="Gene3D" id="3.55.40.10">
    <property type="entry name" value="minor pseudopilin epsh domain"/>
    <property type="match status" value="1"/>
</dbReference>
<evidence type="ECO:0000256" key="4">
    <source>
        <dbReference type="ARBA" id="ARBA00022481"/>
    </source>
</evidence>
<dbReference type="PROSITE" id="PS00409">
    <property type="entry name" value="PROKAR_NTER_METHYL"/>
    <property type="match status" value="1"/>
</dbReference>
<feature type="domain" description="General secretion pathway GspH" evidence="13">
    <location>
        <begin position="45"/>
        <end position="153"/>
    </location>
</feature>
<dbReference type="NCBIfam" id="TIGR01708">
    <property type="entry name" value="typeII_sec_gspH"/>
    <property type="match status" value="1"/>
</dbReference>
<feature type="transmembrane region" description="Helical" evidence="12">
    <location>
        <begin position="7"/>
        <end position="28"/>
    </location>
</feature>
<evidence type="ECO:0000256" key="8">
    <source>
        <dbReference type="ARBA" id="ARBA00023136"/>
    </source>
</evidence>
<dbReference type="NCBIfam" id="TIGR02532">
    <property type="entry name" value="IV_pilin_GFxxxE"/>
    <property type="match status" value="1"/>
</dbReference>
<dbReference type="PRINTS" id="PR00885">
    <property type="entry name" value="BCTERIALGSPH"/>
</dbReference>
<comment type="subcellular location">
    <subcellularLocation>
        <location evidence="1">Cell inner membrane</location>
        <topology evidence="1">Single-pass membrane protein</topology>
    </subcellularLocation>
</comment>
<keyword evidence="6 12" id="KW-0812">Transmembrane</keyword>
<dbReference type="InterPro" id="IPR002416">
    <property type="entry name" value="T2SS_protein-GspH"/>
</dbReference>
<dbReference type="GO" id="GO:0015628">
    <property type="term" value="P:protein secretion by the type II secretion system"/>
    <property type="evidence" value="ECO:0007669"/>
    <property type="project" value="InterPro"/>
</dbReference>
<keyword evidence="5" id="KW-0997">Cell inner membrane</keyword>
<dbReference type="Pfam" id="PF12019">
    <property type="entry name" value="GspH"/>
    <property type="match status" value="1"/>
</dbReference>
<dbReference type="GO" id="GO:0005886">
    <property type="term" value="C:plasma membrane"/>
    <property type="evidence" value="ECO:0007669"/>
    <property type="project" value="UniProtKB-SubCell"/>
</dbReference>
<keyword evidence="4" id="KW-0488">Methylation</keyword>
<organism evidence="14">
    <name type="scientific">Citrobacter rodentium</name>
    <dbReference type="NCBI Taxonomy" id="67825"/>
    <lineage>
        <taxon>Bacteria</taxon>
        <taxon>Pseudomonadati</taxon>
        <taxon>Pseudomonadota</taxon>
        <taxon>Gammaproteobacteria</taxon>
        <taxon>Enterobacterales</taxon>
        <taxon>Enterobacteriaceae</taxon>
        <taxon>Citrobacter</taxon>
    </lineage>
</organism>
<evidence type="ECO:0000256" key="6">
    <source>
        <dbReference type="ARBA" id="ARBA00022692"/>
    </source>
</evidence>
<keyword evidence="7 12" id="KW-1133">Transmembrane helix</keyword>
<evidence type="ECO:0000259" key="13">
    <source>
        <dbReference type="Pfam" id="PF12019"/>
    </source>
</evidence>
<protein>
    <recommendedName>
        <fullName evidence="2">Type II secretion system protein H</fullName>
    </recommendedName>
    <alternativeName>
        <fullName evidence="10">General secretion pathway protein H</fullName>
    </alternativeName>
</protein>
<evidence type="ECO:0000256" key="2">
    <source>
        <dbReference type="ARBA" id="ARBA00021549"/>
    </source>
</evidence>
<evidence type="ECO:0000256" key="12">
    <source>
        <dbReference type="SAM" id="Phobius"/>
    </source>
</evidence>
<proteinExistence type="inferred from homology"/>
<evidence type="ECO:0000256" key="3">
    <source>
        <dbReference type="ARBA" id="ARBA00022475"/>
    </source>
</evidence>
<evidence type="ECO:0000256" key="1">
    <source>
        <dbReference type="ARBA" id="ARBA00004377"/>
    </source>
</evidence>
<evidence type="ECO:0000256" key="9">
    <source>
        <dbReference type="ARBA" id="ARBA00025772"/>
    </source>
</evidence>
<dbReference type="RefSeq" id="WP_012908417.1">
    <property type="nucleotide sequence ID" value="NZ_CAJTBI010000043.1"/>
</dbReference>
<dbReference type="AlphaFoldDB" id="A0A482PJ78"/>
<name>A0A482PJ78_CITRO</name>
<dbReference type="InterPro" id="IPR049875">
    <property type="entry name" value="TypeII_GspH"/>
</dbReference>
<dbReference type="SUPFAM" id="SSF54523">
    <property type="entry name" value="Pili subunits"/>
    <property type="match status" value="1"/>
</dbReference>
<evidence type="ECO:0000256" key="10">
    <source>
        <dbReference type="ARBA" id="ARBA00030775"/>
    </source>
</evidence>
<dbReference type="InterPro" id="IPR012902">
    <property type="entry name" value="N_methyl_site"/>
</dbReference>
<comment type="similarity">
    <text evidence="9">Belongs to the GSP H family.</text>
</comment>